<dbReference type="SUPFAM" id="SSF141868">
    <property type="entry name" value="EAL domain-like"/>
    <property type="match status" value="1"/>
</dbReference>
<feature type="domain" description="GGDEF" evidence="4">
    <location>
        <begin position="269"/>
        <end position="402"/>
    </location>
</feature>
<dbReference type="SUPFAM" id="SSF55073">
    <property type="entry name" value="Nucleotide cyclase"/>
    <property type="match status" value="1"/>
</dbReference>
<evidence type="ECO:0000259" key="2">
    <source>
        <dbReference type="PROSITE" id="PS50883"/>
    </source>
</evidence>
<feature type="transmembrane region" description="Helical" evidence="1">
    <location>
        <begin position="158"/>
        <end position="177"/>
    </location>
</feature>
<dbReference type="PROSITE" id="PS50885">
    <property type="entry name" value="HAMP"/>
    <property type="match status" value="1"/>
</dbReference>
<dbReference type="Gene3D" id="6.20.270.20">
    <property type="entry name" value="LapD/MoxY periplasmic domain"/>
    <property type="match status" value="1"/>
</dbReference>
<dbReference type="InterPro" id="IPR003660">
    <property type="entry name" value="HAMP_dom"/>
</dbReference>
<keyword evidence="5" id="KW-0808">Transferase</keyword>
<dbReference type="Gene3D" id="3.30.70.270">
    <property type="match status" value="1"/>
</dbReference>
<proteinExistence type="predicted"/>
<dbReference type="InterPro" id="IPR042461">
    <property type="entry name" value="LapD_MoxY_peri_C"/>
</dbReference>
<comment type="caution">
    <text evidence="5">The sequence shown here is derived from an EMBL/GenBank/DDBJ whole genome shotgun (WGS) entry which is preliminary data.</text>
</comment>
<keyword evidence="6" id="KW-1185">Reference proteome</keyword>
<dbReference type="InterPro" id="IPR032244">
    <property type="entry name" value="LapD_MoxY_N"/>
</dbReference>
<dbReference type="CDD" id="cd06225">
    <property type="entry name" value="HAMP"/>
    <property type="match status" value="1"/>
</dbReference>
<evidence type="ECO:0000259" key="4">
    <source>
        <dbReference type="PROSITE" id="PS50887"/>
    </source>
</evidence>
<accession>A0ABN0N2E7</accession>
<feature type="domain" description="HAMP" evidence="3">
    <location>
        <begin position="177"/>
        <end position="228"/>
    </location>
</feature>
<evidence type="ECO:0000256" key="1">
    <source>
        <dbReference type="SAM" id="Phobius"/>
    </source>
</evidence>
<protein>
    <submittedName>
        <fullName evidence="5">Histidine kinase</fullName>
    </submittedName>
</protein>
<dbReference type="InterPro" id="IPR035919">
    <property type="entry name" value="EAL_sf"/>
</dbReference>
<evidence type="ECO:0000313" key="5">
    <source>
        <dbReference type="EMBL" id="ERE00201.1"/>
    </source>
</evidence>
<keyword evidence="1" id="KW-0812">Transmembrane</keyword>
<dbReference type="PROSITE" id="PS50887">
    <property type="entry name" value="GGDEF"/>
    <property type="match status" value="1"/>
</dbReference>
<dbReference type="Pfam" id="PF00563">
    <property type="entry name" value="EAL"/>
    <property type="match status" value="1"/>
</dbReference>
<reference evidence="5 6" key="1">
    <citation type="journal article" date="2013" name="Genome Announc.">
        <title>Genome Sequence of the Pigment-Producing Bacterium Pseudogulbenkiania ferrooxidans, Isolated from Loktak Lake.</title>
        <authorList>
            <person name="Puranik S."/>
            <person name="Talkal R."/>
            <person name="Qureshi A."/>
            <person name="Khardenavis A."/>
            <person name="Kapley A."/>
            <person name="Purohit H.J."/>
        </authorList>
    </citation>
    <scope>NUCLEOTIDE SEQUENCE [LARGE SCALE GENOMIC DNA]</scope>
    <source>
        <strain evidence="5 6">EGD-HP2</strain>
    </source>
</reference>
<dbReference type="SMART" id="SM00267">
    <property type="entry name" value="GGDEF"/>
    <property type="match status" value="1"/>
</dbReference>
<dbReference type="Proteomes" id="UP000016426">
    <property type="component" value="Unassembled WGS sequence"/>
</dbReference>
<dbReference type="Pfam" id="PF00990">
    <property type="entry name" value="GGDEF"/>
    <property type="match status" value="1"/>
</dbReference>
<evidence type="ECO:0000313" key="6">
    <source>
        <dbReference type="Proteomes" id="UP000016426"/>
    </source>
</evidence>
<keyword evidence="1" id="KW-1133">Transmembrane helix</keyword>
<dbReference type="PROSITE" id="PS50883">
    <property type="entry name" value="EAL"/>
    <property type="match status" value="1"/>
</dbReference>
<dbReference type="PANTHER" id="PTHR33121:SF23">
    <property type="entry name" value="CYCLIC DI-GMP PHOSPHODIESTERASE PDEB"/>
    <property type="match status" value="1"/>
</dbReference>
<keyword evidence="1" id="KW-0472">Membrane</keyword>
<dbReference type="InterPro" id="IPR000160">
    <property type="entry name" value="GGDEF_dom"/>
</dbReference>
<dbReference type="InterPro" id="IPR001633">
    <property type="entry name" value="EAL_dom"/>
</dbReference>
<dbReference type="Pfam" id="PF16448">
    <property type="entry name" value="LapD_MoxY_N"/>
    <property type="match status" value="1"/>
</dbReference>
<gene>
    <name evidence="5" type="ORF">O166_15105</name>
</gene>
<feature type="domain" description="EAL" evidence="2">
    <location>
        <begin position="406"/>
        <end position="637"/>
    </location>
</feature>
<dbReference type="InterPro" id="IPR029787">
    <property type="entry name" value="Nucleotide_cyclase"/>
</dbReference>
<organism evidence="5 6">
    <name type="scientific">Pseudogulbenkiania ferrooxidans EGD-HP2</name>
    <dbReference type="NCBI Taxonomy" id="1388764"/>
    <lineage>
        <taxon>Bacteria</taxon>
        <taxon>Pseudomonadati</taxon>
        <taxon>Pseudomonadota</taxon>
        <taxon>Betaproteobacteria</taxon>
        <taxon>Neisseriales</taxon>
        <taxon>Chromobacteriaceae</taxon>
        <taxon>Pseudogulbenkiania</taxon>
    </lineage>
</organism>
<keyword evidence="5" id="KW-0418">Kinase</keyword>
<dbReference type="EMBL" id="AVPH01000281">
    <property type="protein sequence ID" value="ERE00201.1"/>
    <property type="molecule type" value="Genomic_DNA"/>
</dbReference>
<dbReference type="InterPro" id="IPR050706">
    <property type="entry name" value="Cyclic-di-GMP_PDE-like"/>
</dbReference>
<name>A0ABN0N2E7_9NEIS</name>
<evidence type="ECO:0000259" key="3">
    <source>
        <dbReference type="PROSITE" id="PS50885"/>
    </source>
</evidence>
<dbReference type="InterPro" id="IPR043128">
    <property type="entry name" value="Rev_trsase/Diguanyl_cyclase"/>
</dbReference>
<dbReference type="GO" id="GO:0016301">
    <property type="term" value="F:kinase activity"/>
    <property type="evidence" value="ECO:0007669"/>
    <property type="project" value="UniProtKB-KW"/>
</dbReference>
<dbReference type="Gene3D" id="3.20.20.450">
    <property type="entry name" value="EAL domain"/>
    <property type="match status" value="1"/>
</dbReference>
<dbReference type="PANTHER" id="PTHR33121">
    <property type="entry name" value="CYCLIC DI-GMP PHOSPHODIESTERASE PDEF"/>
    <property type="match status" value="1"/>
</dbReference>
<dbReference type="SMART" id="SM00052">
    <property type="entry name" value="EAL"/>
    <property type="match status" value="1"/>
</dbReference>
<sequence>MGDAMKNLSLIQRLWLLLLLLVFTSLSGALLANLYNARSYLEQQLTGQNANAANSLALMITQNKADKAMAETLINATFDQGYFHHIRWQGADGKVVVDRVNQAVFPAAPDWFRALLPLSPQPGNALVTAGWLQAGEVRVEAALGYAYESLWMGALQTMLWLLGAGLLAGLLGSIDIFKLRRDLQRVVTQARAISERRFQRMTEPKVPELARMVGAMNHMVERLQSHLGEQSEEVEQLRRERHTDPVTGLPNREALEQAVSSTLAEEEDVRGCLLLLRLAGLAELNQRLGGERADALLVRLAADLEDLASRRKGWMAARLRGADFAVFCPELEIDGGRQLAETLCEQLALYRQMGLSDRDGIGHIGVCGIVEGDGLASLLARASQALAEAEAAGGNQWRVDDGGGPEVGSEWDWRELIEASCREHNLRLRWFPVRDAARGILWQEGMLFRPAMGGLPAINAMRLVSHSLRLGLSHLADLEALRLALADAPGSALAVNLSPASLAAKGFQWQAMEMLGGSRATVSFEFDEAGLDEHWDAFLAFGEAVKGAGHRLAVEIRGHRLELVARLNQAGIDYLVLDGALTRGIHQDEGRQVLVKGVQRMTSLMGARLIAKGVVSEADAKRLLELRVDGLTGPAVA</sequence>
<dbReference type="Gene3D" id="3.30.110.200">
    <property type="match status" value="1"/>
</dbReference>